<accession>A0A0S4QYB7</accession>
<dbReference type="InterPro" id="IPR000157">
    <property type="entry name" value="TIR_dom"/>
</dbReference>
<dbReference type="Gene3D" id="2.130.10.10">
    <property type="entry name" value="YVTN repeat-like/Quinoprotein amine dehydrogenase"/>
    <property type="match status" value="1"/>
</dbReference>
<dbReference type="InterPro" id="IPR054571">
    <property type="entry name" value="NA-iREase3_dom"/>
</dbReference>
<dbReference type="SUPFAM" id="SSF52540">
    <property type="entry name" value="P-loop containing nucleoside triphosphate hydrolases"/>
    <property type="match status" value="1"/>
</dbReference>
<dbReference type="Pfam" id="PF00400">
    <property type="entry name" value="WD40"/>
    <property type="match status" value="3"/>
</dbReference>
<dbReference type="Gene3D" id="3.40.50.300">
    <property type="entry name" value="P-loop containing nucleotide triphosphate hydrolases"/>
    <property type="match status" value="1"/>
</dbReference>
<evidence type="ECO:0000313" key="5">
    <source>
        <dbReference type="Proteomes" id="UP000198802"/>
    </source>
</evidence>
<dbReference type="Pfam" id="PF13676">
    <property type="entry name" value="TIR_2"/>
    <property type="match status" value="1"/>
</dbReference>
<evidence type="ECO:0000256" key="1">
    <source>
        <dbReference type="PROSITE-ProRule" id="PRU00221"/>
    </source>
</evidence>
<dbReference type="InterPro" id="IPR001646">
    <property type="entry name" value="5peptide_repeat"/>
</dbReference>
<dbReference type="InterPro" id="IPR027417">
    <property type="entry name" value="P-loop_NTPase"/>
</dbReference>
<feature type="repeat" description="WD" evidence="1">
    <location>
        <begin position="931"/>
        <end position="972"/>
    </location>
</feature>
<keyword evidence="1" id="KW-0853">WD repeat</keyword>
<dbReference type="EMBL" id="FAOZ01000035">
    <property type="protein sequence ID" value="CUU60127.1"/>
    <property type="molecule type" value="Genomic_DNA"/>
</dbReference>
<evidence type="ECO:0000259" key="3">
    <source>
        <dbReference type="PROSITE" id="PS50837"/>
    </source>
</evidence>
<dbReference type="SUPFAM" id="SSF52200">
    <property type="entry name" value="Toll/Interleukin receptor TIR domain"/>
    <property type="match status" value="1"/>
</dbReference>
<dbReference type="SMART" id="SM00320">
    <property type="entry name" value="WD40"/>
    <property type="match status" value="3"/>
</dbReference>
<dbReference type="InterPro" id="IPR015943">
    <property type="entry name" value="WD40/YVTN_repeat-like_dom_sf"/>
</dbReference>
<feature type="domain" description="NACHT" evidence="3">
    <location>
        <begin position="366"/>
        <end position="484"/>
    </location>
</feature>
<dbReference type="InterPro" id="IPR035897">
    <property type="entry name" value="Toll_tir_struct_dom_sf"/>
</dbReference>
<gene>
    <name evidence="4" type="ORF">Ga0074812_13569</name>
</gene>
<dbReference type="PROSITE" id="PS50837">
    <property type="entry name" value="NACHT"/>
    <property type="match status" value="1"/>
</dbReference>
<keyword evidence="5" id="KW-1185">Reference proteome</keyword>
<dbReference type="Gene3D" id="3.40.50.10140">
    <property type="entry name" value="Toll/interleukin-1 receptor homology (TIR) domain"/>
    <property type="match status" value="1"/>
</dbReference>
<name>A0A0S4QYB7_9ACTN</name>
<feature type="non-terminal residue" evidence="4">
    <location>
        <position position="1057"/>
    </location>
</feature>
<dbReference type="InterPro" id="IPR011047">
    <property type="entry name" value="Quinoprotein_ADH-like_sf"/>
</dbReference>
<sequence>MTGVIGGQNGGTGTPATRRAVFISYAAADEPWALWVAWQLQQAGYQPRLQAWHAVPGRNLVEWTVQELTAASCVVVILSPAYLRSEWPRAELNSALADSVSGRRLLVPVRVVPCESPPLIREIARISLVDRGEDDAHRVLIEGMRAAFGGQATTPKISPAFPGDSGEVRGQPAPPFPGPDRDALTAQLLELAEEACRLRHPEATIRRGRARGLSGYLDVAGERDGERQRWPVGVSIDSPDVAAVEAFYEAVVKPVYVPIDEFVGSELVHLGDPAGEEALRHARRHRIQVFSLTKFEGRWDPRRYVARQTQRLTDDPTYPPGLYVPQRYTVAGNAIDSLIVGRGERHDVQDDVFAAMRDWLDVEEARFLLVLGAFGHGKTFLLRELARRIPKELPQIVPILVELRTLEKTHSIDDLLALHLSKEGEHGVDVRKVRRKVDQGQVVLLFDGFDELALRVTYDNAAEYLRMVLSAVTGRAKVVLTSRTQHFLTNSQHRTELGTAVRLGAGSREIHLADFDHDQIRQFLVQLFRRQVTAETETRGAALTDEESCAEATRRAESRLTLIGSIRDLLGLSANPRMLGFIADLDEEDLLNARAADGTITSADLYAKLLERWLHHEVARRRPTRGGHQTLDADQLRRAVDALAVFLWESGQDTTDLAGLSTTVQATLNDLGEAKIEPGHAVFMVGSGSLLTRTDDNTFSFVHRSVLEYLVAVQAAAQLAQTDDEVAPGLLSGREMSELMVDFLHGAAPHADLRRWARSALADRRDTNGTARSNALRITRRMDLTIDGAQLAGQDLRGQDLAGQNLRFANMRGANLSGARLHHADLTGANLTGANLTGALLVHPALSGARLTSSLWTDAALLNPLLDSEAAQSPELARAAIPGRDPVDLMVLPGPAAITCAAVTPDGVLAVGWGPTVALLHMATLRPLRLLTGHHGLVEAVAFSPDGTTLATADRGGAVHLWETTTGRQTRKLTGHHGWVKTVAFSPDGTTLATSDTSGAVRLWETSTGQQTQKLTSGSGVETVRFSPDGTTLATGDRSGAVRLWATTTGQQTRRLT</sequence>
<dbReference type="PANTHER" id="PTHR19879:SF9">
    <property type="entry name" value="TRANSCRIPTION INITIATION FACTOR TFIID SUBUNIT 5"/>
    <property type="match status" value="1"/>
</dbReference>
<dbReference type="Pfam" id="PF22739">
    <property type="entry name" value="NA-iREase3"/>
    <property type="match status" value="1"/>
</dbReference>
<dbReference type="InterPro" id="IPR001680">
    <property type="entry name" value="WD40_rpt"/>
</dbReference>
<dbReference type="PANTHER" id="PTHR19879">
    <property type="entry name" value="TRANSCRIPTION INITIATION FACTOR TFIID"/>
    <property type="match status" value="1"/>
</dbReference>
<dbReference type="SUPFAM" id="SSF50998">
    <property type="entry name" value="Quinoprotein alcohol dehydrogenase-like"/>
    <property type="match status" value="1"/>
</dbReference>
<dbReference type="AlphaFoldDB" id="A0A0S4QYB7"/>
<dbReference type="Gene3D" id="2.160.20.80">
    <property type="entry name" value="E3 ubiquitin-protein ligase SopA"/>
    <property type="match status" value="1"/>
</dbReference>
<feature type="repeat" description="WD" evidence="1">
    <location>
        <begin position="1021"/>
        <end position="1055"/>
    </location>
</feature>
<dbReference type="GO" id="GO:0007165">
    <property type="term" value="P:signal transduction"/>
    <property type="evidence" value="ECO:0007669"/>
    <property type="project" value="InterPro"/>
</dbReference>
<dbReference type="InterPro" id="IPR007111">
    <property type="entry name" value="NACHT_NTPase"/>
</dbReference>
<proteinExistence type="predicted"/>
<dbReference type="Proteomes" id="UP000198802">
    <property type="component" value="Unassembled WGS sequence"/>
</dbReference>
<feature type="domain" description="TIR" evidence="2">
    <location>
        <begin position="17"/>
        <end position="148"/>
    </location>
</feature>
<dbReference type="PROSITE" id="PS50082">
    <property type="entry name" value="WD_REPEATS_2"/>
    <property type="match status" value="3"/>
</dbReference>
<evidence type="ECO:0000259" key="2">
    <source>
        <dbReference type="PROSITE" id="PS50104"/>
    </source>
</evidence>
<feature type="repeat" description="WD" evidence="1">
    <location>
        <begin position="973"/>
        <end position="1014"/>
    </location>
</feature>
<dbReference type="Pfam" id="PF00805">
    <property type="entry name" value="Pentapeptide"/>
    <property type="match status" value="1"/>
</dbReference>
<dbReference type="PROSITE" id="PS50104">
    <property type="entry name" value="TIR"/>
    <property type="match status" value="1"/>
</dbReference>
<evidence type="ECO:0000313" key="4">
    <source>
        <dbReference type="EMBL" id="CUU60127.1"/>
    </source>
</evidence>
<protein>
    <submittedName>
        <fullName evidence="4">WD domain-containing protein, G-beta repeat-containing protein</fullName>
    </submittedName>
</protein>
<dbReference type="PROSITE" id="PS50294">
    <property type="entry name" value="WD_REPEATS_REGION"/>
    <property type="match status" value="2"/>
</dbReference>
<dbReference type="Pfam" id="PF05729">
    <property type="entry name" value="NACHT"/>
    <property type="match status" value="1"/>
</dbReference>
<reference evidence="5" key="1">
    <citation type="submission" date="2015-11" db="EMBL/GenBank/DDBJ databases">
        <authorList>
            <person name="Varghese N."/>
        </authorList>
    </citation>
    <scope>NUCLEOTIDE SEQUENCE [LARGE SCALE GENOMIC DNA]</scope>
    <source>
        <strain evidence="5">DSM 45899</strain>
    </source>
</reference>
<dbReference type="SUPFAM" id="SSF141571">
    <property type="entry name" value="Pentapeptide repeat-like"/>
    <property type="match status" value="1"/>
</dbReference>
<organism evidence="4 5">
    <name type="scientific">Parafrankia irregularis</name>
    <dbReference type="NCBI Taxonomy" id="795642"/>
    <lineage>
        <taxon>Bacteria</taxon>
        <taxon>Bacillati</taxon>
        <taxon>Actinomycetota</taxon>
        <taxon>Actinomycetes</taxon>
        <taxon>Frankiales</taxon>
        <taxon>Frankiaceae</taxon>
        <taxon>Parafrankia</taxon>
    </lineage>
</organism>
<dbReference type="RefSeq" id="WP_114476444.1">
    <property type="nucleotide sequence ID" value="NZ_FAOZ01000035.1"/>
</dbReference>